<feature type="transmembrane region" description="Helical" evidence="2">
    <location>
        <begin position="247"/>
        <end position="269"/>
    </location>
</feature>
<evidence type="ECO:0000256" key="3">
    <source>
        <dbReference type="SAM" id="SignalP"/>
    </source>
</evidence>
<evidence type="ECO:0000256" key="1">
    <source>
        <dbReference type="SAM" id="MobiDB-lite"/>
    </source>
</evidence>
<keyword evidence="3" id="KW-0732">Signal</keyword>
<dbReference type="OrthoDB" id="3270641at2759"/>
<dbReference type="OMA" id="WNNGASC"/>
<protein>
    <submittedName>
        <fullName evidence="4">Uncharacterized protein</fullName>
    </submittedName>
</protein>
<feature type="region of interest" description="Disordered" evidence="1">
    <location>
        <begin position="301"/>
        <end position="324"/>
    </location>
</feature>
<name>A0A1M2VAH0_TRAPU</name>
<feature type="region of interest" description="Disordered" evidence="1">
    <location>
        <begin position="336"/>
        <end position="397"/>
    </location>
</feature>
<proteinExistence type="predicted"/>
<organism evidence="4 5">
    <name type="scientific">Trametes pubescens</name>
    <name type="common">White-rot fungus</name>
    <dbReference type="NCBI Taxonomy" id="154538"/>
    <lineage>
        <taxon>Eukaryota</taxon>
        <taxon>Fungi</taxon>
        <taxon>Dikarya</taxon>
        <taxon>Basidiomycota</taxon>
        <taxon>Agaricomycotina</taxon>
        <taxon>Agaricomycetes</taxon>
        <taxon>Polyporales</taxon>
        <taxon>Polyporaceae</taxon>
        <taxon>Trametes</taxon>
    </lineage>
</organism>
<gene>
    <name evidence="4" type="ORF">TRAPUB_4783</name>
</gene>
<sequence>MRRVHDTRQHIFPLLLLLSLSVASGRLVNRTIDDENGDSVTGAKPTYGPSSDPLSNWIQGTTCTNCHLLPNQVINVSETFDDTWHDSTYHPGNPDHTIDAAFTGTAVYVYFIVPNFVQATTTLVNVSFSIDGTFYGQYEHIPDSSTTISYQTLVFHTTNLVNTEHNIEIRASGSNASLILFDNMIYTFDEADPTSSPSLRSATATATATAAAPTASSTGSPGPSPSTSLTGTGAAHGSRSSGLSAGAIAGGVVGGVVAISIALALYCCLRRRRNHRDPRFLNWAKKPEVALPTSMNDAFDPDPPAATHTRPVTHPHVPSLPEDPRVHARWSTTASNSETLLDHSHRPISTPECKQSGREPEVELVASESTEVRSRRESLPSSSAYTGPSTSRMGESTLRAQVTLLREELERLRTERETQALFELPLEPPPRYEG</sequence>
<feature type="signal peptide" evidence="3">
    <location>
        <begin position="1"/>
        <end position="25"/>
    </location>
</feature>
<evidence type="ECO:0000313" key="4">
    <source>
        <dbReference type="EMBL" id="OJT04513.1"/>
    </source>
</evidence>
<dbReference type="EMBL" id="MNAD01001539">
    <property type="protein sequence ID" value="OJT04513.1"/>
    <property type="molecule type" value="Genomic_DNA"/>
</dbReference>
<dbReference type="Gene3D" id="2.60.120.260">
    <property type="entry name" value="Galactose-binding domain-like"/>
    <property type="match status" value="1"/>
</dbReference>
<evidence type="ECO:0000256" key="2">
    <source>
        <dbReference type="SAM" id="Phobius"/>
    </source>
</evidence>
<feature type="region of interest" description="Disordered" evidence="1">
    <location>
        <begin position="197"/>
        <end position="241"/>
    </location>
</feature>
<feature type="region of interest" description="Disordered" evidence="1">
    <location>
        <begin position="33"/>
        <end position="52"/>
    </location>
</feature>
<evidence type="ECO:0000313" key="5">
    <source>
        <dbReference type="Proteomes" id="UP000184267"/>
    </source>
</evidence>
<comment type="caution">
    <text evidence="4">The sequence shown here is derived from an EMBL/GenBank/DDBJ whole genome shotgun (WGS) entry which is preliminary data.</text>
</comment>
<dbReference type="AlphaFoldDB" id="A0A1M2VAH0"/>
<feature type="chain" id="PRO_5013290445" evidence="3">
    <location>
        <begin position="26"/>
        <end position="434"/>
    </location>
</feature>
<keyword evidence="2" id="KW-0812">Transmembrane</keyword>
<keyword evidence="2" id="KW-1133">Transmembrane helix</keyword>
<keyword evidence="5" id="KW-1185">Reference proteome</keyword>
<feature type="compositionally biased region" description="Polar residues" evidence="1">
    <location>
        <begin position="379"/>
        <end position="397"/>
    </location>
</feature>
<dbReference type="Proteomes" id="UP000184267">
    <property type="component" value="Unassembled WGS sequence"/>
</dbReference>
<accession>A0A1M2VAH0</accession>
<keyword evidence="2" id="KW-0472">Membrane</keyword>
<reference evidence="4 5" key="1">
    <citation type="submission" date="2016-10" db="EMBL/GenBank/DDBJ databases">
        <title>Genome sequence of the basidiomycete white-rot fungus Trametes pubescens.</title>
        <authorList>
            <person name="Makela M.R."/>
            <person name="Granchi Z."/>
            <person name="Peng M."/>
            <person name="De Vries R.P."/>
            <person name="Grigoriev I."/>
            <person name="Riley R."/>
            <person name="Hilden K."/>
        </authorList>
    </citation>
    <scope>NUCLEOTIDE SEQUENCE [LARGE SCALE GENOMIC DNA]</scope>
    <source>
        <strain evidence="4 5">FBCC735</strain>
    </source>
</reference>